<dbReference type="AlphaFoldDB" id="A0A916BDJ7"/>
<dbReference type="Proteomes" id="UP000675882">
    <property type="component" value="Unassembled WGS sequence"/>
</dbReference>
<gene>
    <name evidence="1" type="ORF">NTGZN8_330041</name>
</gene>
<reference evidence="1" key="1">
    <citation type="submission" date="2021-02" db="EMBL/GenBank/DDBJ databases">
        <authorList>
            <person name="Han P."/>
        </authorList>
    </citation>
    <scope>NUCLEOTIDE SEQUENCE</scope>
    <source>
        <strain evidence="1">Candidatus Nitrotoga sp. ZN8</strain>
    </source>
</reference>
<protein>
    <recommendedName>
        <fullName evidence="3">Uracil-DNA glycosylase-like domain-containing protein</fullName>
    </recommendedName>
</protein>
<evidence type="ECO:0000313" key="2">
    <source>
        <dbReference type="Proteomes" id="UP000675882"/>
    </source>
</evidence>
<evidence type="ECO:0008006" key="3">
    <source>
        <dbReference type="Google" id="ProtNLM"/>
    </source>
</evidence>
<name>A0A916BDJ7_9PROT</name>
<comment type="caution">
    <text evidence="1">The sequence shown here is derived from an EMBL/GenBank/DDBJ whole genome shotgun (WGS) entry which is preliminary data.</text>
</comment>
<proteinExistence type="predicted"/>
<sequence length="265" mass="29840">MTTQTFVPTSELIQQTPCVRSLGQTQNQATVRELFEASACDPFEGGDGGDAGSIESPSIWLFGIEHGVERNIEKNPDVTHDERDYSIDKQLGYRFNRNAFKLFAAIHGKLVDDHEDFAKLKKPWVKGSKGYLKGNLYPYPCRNIKTWTAEAKQDTGFEDKRELIKWCNEHRLPAIADAVRHYHPKLFIGVGASMAREFSKACFGDNTPLETHQLSINGHTKKIRYATHNGRILVVLPHISSGYNGLNSDESLQETGNFIATKLMR</sequence>
<keyword evidence="2" id="KW-1185">Reference proteome</keyword>
<dbReference type="EMBL" id="CAJNBL010000027">
    <property type="protein sequence ID" value="CAE6723973.1"/>
    <property type="molecule type" value="Genomic_DNA"/>
</dbReference>
<accession>A0A916BDJ7</accession>
<dbReference type="RefSeq" id="WP_213036249.1">
    <property type="nucleotide sequence ID" value="NZ_CAJNBL010000027.1"/>
</dbReference>
<evidence type="ECO:0000313" key="1">
    <source>
        <dbReference type="EMBL" id="CAE6723973.1"/>
    </source>
</evidence>
<organism evidence="1 2">
    <name type="scientific">Candidatus Nitrotoga fabula</name>
    <dbReference type="NCBI Taxonomy" id="2182327"/>
    <lineage>
        <taxon>Bacteria</taxon>
        <taxon>Pseudomonadati</taxon>
        <taxon>Pseudomonadota</taxon>
        <taxon>Betaproteobacteria</taxon>
        <taxon>Nitrosomonadales</taxon>
        <taxon>Gallionellaceae</taxon>
        <taxon>Candidatus Nitrotoga</taxon>
    </lineage>
</organism>